<accession>A0A174Z4Y3</accession>
<evidence type="ECO:0000256" key="1">
    <source>
        <dbReference type="SAM" id="Coils"/>
    </source>
</evidence>
<dbReference type="AlphaFoldDB" id="A0A174Z4Y3"/>
<dbReference type="SUPFAM" id="SSF53041">
    <property type="entry name" value="Resolvase-like"/>
    <property type="match status" value="1"/>
</dbReference>
<dbReference type="Pfam" id="PF13408">
    <property type="entry name" value="Zn_ribbon_recom"/>
    <property type="match status" value="1"/>
</dbReference>
<feature type="coiled-coil region" evidence="1">
    <location>
        <begin position="384"/>
        <end position="418"/>
    </location>
</feature>
<dbReference type="InterPro" id="IPR025827">
    <property type="entry name" value="Zn_ribbon_recom_dom"/>
</dbReference>
<name>A0A174Z4Y3_9FIRM</name>
<dbReference type="Gene3D" id="3.40.50.1390">
    <property type="entry name" value="Resolvase, N-terminal catalytic domain"/>
    <property type="match status" value="1"/>
</dbReference>
<reference evidence="4 5" key="1">
    <citation type="submission" date="2015-09" db="EMBL/GenBank/DDBJ databases">
        <authorList>
            <consortium name="Pathogen Informatics"/>
        </authorList>
    </citation>
    <scope>NUCLEOTIDE SEQUENCE [LARGE SCALE GENOMIC DNA]</scope>
    <source>
        <strain evidence="4 5">2789STDY5834928</strain>
    </source>
</reference>
<dbReference type="SMART" id="SM00857">
    <property type="entry name" value="Resolvase"/>
    <property type="match status" value="1"/>
</dbReference>
<dbReference type="InterPro" id="IPR006119">
    <property type="entry name" value="Resolv_N"/>
</dbReference>
<organism evidence="4 5">
    <name type="scientific">[Eubacterium] siraeum</name>
    <dbReference type="NCBI Taxonomy" id="39492"/>
    <lineage>
        <taxon>Bacteria</taxon>
        <taxon>Bacillati</taxon>
        <taxon>Bacillota</taxon>
        <taxon>Clostridia</taxon>
        <taxon>Eubacteriales</taxon>
        <taxon>Oscillospiraceae</taxon>
        <taxon>Oscillospiraceae incertae sedis</taxon>
    </lineage>
</organism>
<dbReference type="GO" id="GO:0003677">
    <property type="term" value="F:DNA binding"/>
    <property type="evidence" value="ECO:0007669"/>
    <property type="project" value="InterPro"/>
</dbReference>
<gene>
    <name evidence="4" type="ORF">ERS852540_00481</name>
</gene>
<dbReference type="STRING" id="39492.ERS852540_00481"/>
<keyword evidence="1" id="KW-0175">Coiled coil</keyword>
<dbReference type="InterPro" id="IPR038109">
    <property type="entry name" value="DNA_bind_recomb_sf"/>
</dbReference>
<proteinExistence type="predicted"/>
<protein>
    <submittedName>
        <fullName evidence="4">Resolvase, N terminal domain</fullName>
    </submittedName>
</protein>
<sequence length="507" mass="57974">MNVVIYARFSSHSQTEQSIEGQLKVCYEYAESNHYTVVGEYIDRAISGTTDNRAEFQRMISDSDKHTFEGVLVYQLDRFARNRYDSAINKAKLKKNGVRVLSAKENIANDASGILVEGVLESMAEYYSVELSQKIHRGMAINAEKCLSNGSNPGLGFKVDAERRFYVDDEEAAVVREIYERYASGETKAEIIRDLKRRRVKTSLGKEFSPNSLSHLLSNKRYIGVYLYKGKETPGGMPRILDDDLFYRVQSMMNKNKNAPARTHGESEYLLTTKLFCGHCKEMMVGYGGTSKTGRQYHYYMCKKARKKKCDKKIIGKQYIEDRVVSECLKMLTDDKIRYIAKRVAEECNKSPDNISVREIKKAIKEVDAAIENLWKGIEQGQSVDMLTERLHKRQAEKEELETQLAIENNKKICLSEAQILAFLDYVCEMPADDVNKRRAIINIFVQSIYLYDDHFTLIINASKKPLSIDNIPLDDIEEAFEGENTETEGCSSLMTPAPPFFPRSYI</sequence>
<dbReference type="InterPro" id="IPR050639">
    <property type="entry name" value="SSR_resolvase"/>
</dbReference>
<dbReference type="PANTHER" id="PTHR30461">
    <property type="entry name" value="DNA-INVERTASE FROM LAMBDOID PROPHAGE"/>
    <property type="match status" value="1"/>
</dbReference>
<evidence type="ECO:0000259" key="3">
    <source>
        <dbReference type="PROSITE" id="PS51737"/>
    </source>
</evidence>
<dbReference type="InterPro" id="IPR011109">
    <property type="entry name" value="DNA_bind_recombinase_dom"/>
</dbReference>
<dbReference type="Gene3D" id="3.90.1750.20">
    <property type="entry name" value="Putative Large Serine Recombinase, Chain B, Domain 2"/>
    <property type="match status" value="1"/>
</dbReference>
<feature type="domain" description="Recombinase" evidence="3">
    <location>
        <begin position="154"/>
        <end position="259"/>
    </location>
</feature>
<dbReference type="EMBL" id="CZBY01000003">
    <property type="protein sequence ID" value="CUQ82455.1"/>
    <property type="molecule type" value="Genomic_DNA"/>
</dbReference>
<feature type="domain" description="Resolvase/invertase-type recombinase catalytic" evidence="2">
    <location>
        <begin position="2"/>
        <end position="146"/>
    </location>
</feature>
<dbReference type="CDD" id="cd00338">
    <property type="entry name" value="Ser_Recombinase"/>
    <property type="match status" value="1"/>
</dbReference>
<dbReference type="Proteomes" id="UP000095662">
    <property type="component" value="Unassembled WGS sequence"/>
</dbReference>
<evidence type="ECO:0000313" key="5">
    <source>
        <dbReference type="Proteomes" id="UP000095662"/>
    </source>
</evidence>
<evidence type="ECO:0000259" key="2">
    <source>
        <dbReference type="PROSITE" id="PS51736"/>
    </source>
</evidence>
<dbReference type="Pfam" id="PF00239">
    <property type="entry name" value="Resolvase"/>
    <property type="match status" value="1"/>
</dbReference>
<dbReference type="PANTHER" id="PTHR30461:SF23">
    <property type="entry name" value="DNA RECOMBINASE-RELATED"/>
    <property type="match status" value="1"/>
</dbReference>
<dbReference type="Pfam" id="PF07508">
    <property type="entry name" value="Recombinase"/>
    <property type="match status" value="1"/>
</dbReference>
<dbReference type="OrthoDB" id="9781670at2"/>
<dbReference type="PROSITE" id="PS51737">
    <property type="entry name" value="RECOMBINASE_DNA_BIND"/>
    <property type="match status" value="1"/>
</dbReference>
<evidence type="ECO:0000313" key="4">
    <source>
        <dbReference type="EMBL" id="CUQ82455.1"/>
    </source>
</evidence>
<dbReference type="InterPro" id="IPR036162">
    <property type="entry name" value="Resolvase-like_N_sf"/>
</dbReference>
<dbReference type="PROSITE" id="PS51736">
    <property type="entry name" value="RECOMBINASES_3"/>
    <property type="match status" value="1"/>
</dbReference>
<dbReference type="GO" id="GO:0000150">
    <property type="term" value="F:DNA strand exchange activity"/>
    <property type="evidence" value="ECO:0007669"/>
    <property type="project" value="InterPro"/>
</dbReference>